<dbReference type="PANTHER" id="PTHR43649:SF12">
    <property type="entry name" value="DIACETYLCHITOBIOSE BINDING PROTEIN DASA"/>
    <property type="match status" value="1"/>
</dbReference>
<dbReference type="InterPro" id="IPR006059">
    <property type="entry name" value="SBP"/>
</dbReference>
<evidence type="ECO:0000313" key="3">
    <source>
        <dbReference type="EMBL" id="MFB9753112.1"/>
    </source>
</evidence>
<dbReference type="RefSeq" id="WP_344902324.1">
    <property type="nucleotide sequence ID" value="NZ_BAAAYO010000001.1"/>
</dbReference>
<dbReference type="EMBL" id="JBHMAG010000012">
    <property type="protein sequence ID" value="MFB9753112.1"/>
    <property type="molecule type" value="Genomic_DNA"/>
</dbReference>
<name>A0ABV5VY40_9BACL</name>
<keyword evidence="2" id="KW-0732">Signal</keyword>
<dbReference type="Proteomes" id="UP001589619">
    <property type="component" value="Unassembled WGS sequence"/>
</dbReference>
<feature type="signal peptide" evidence="2">
    <location>
        <begin position="1"/>
        <end position="25"/>
    </location>
</feature>
<evidence type="ECO:0000256" key="1">
    <source>
        <dbReference type="SAM" id="MobiDB-lite"/>
    </source>
</evidence>
<keyword evidence="4" id="KW-1185">Reference proteome</keyword>
<proteinExistence type="predicted"/>
<dbReference type="PANTHER" id="PTHR43649">
    <property type="entry name" value="ARABINOSE-BINDING PROTEIN-RELATED"/>
    <property type="match status" value="1"/>
</dbReference>
<dbReference type="Gene3D" id="3.40.190.10">
    <property type="entry name" value="Periplasmic binding protein-like II"/>
    <property type="match status" value="1"/>
</dbReference>
<dbReference type="InterPro" id="IPR050490">
    <property type="entry name" value="Bact_solute-bd_prot1"/>
</dbReference>
<organism evidence="3 4">
    <name type="scientific">Paenibacillus hodogayensis</name>
    <dbReference type="NCBI Taxonomy" id="279208"/>
    <lineage>
        <taxon>Bacteria</taxon>
        <taxon>Bacillati</taxon>
        <taxon>Bacillota</taxon>
        <taxon>Bacilli</taxon>
        <taxon>Bacillales</taxon>
        <taxon>Paenibacillaceae</taxon>
        <taxon>Paenibacillus</taxon>
    </lineage>
</organism>
<feature type="chain" id="PRO_5046555217" evidence="2">
    <location>
        <begin position="26"/>
        <end position="452"/>
    </location>
</feature>
<feature type="compositionally biased region" description="Basic and acidic residues" evidence="1">
    <location>
        <begin position="44"/>
        <end position="53"/>
    </location>
</feature>
<feature type="region of interest" description="Disordered" evidence="1">
    <location>
        <begin position="28"/>
        <end position="53"/>
    </location>
</feature>
<dbReference type="Pfam" id="PF01547">
    <property type="entry name" value="SBP_bac_1"/>
    <property type="match status" value="1"/>
</dbReference>
<accession>A0ABV5VY40</accession>
<protein>
    <submittedName>
        <fullName evidence="3">ABC transporter substrate-binding protein</fullName>
    </submittedName>
</protein>
<evidence type="ECO:0000313" key="4">
    <source>
        <dbReference type="Proteomes" id="UP001589619"/>
    </source>
</evidence>
<evidence type="ECO:0000256" key="2">
    <source>
        <dbReference type="SAM" id="SignalP"/>
    </source>
</evidence>
<comment type="caution">
    <text evidence="3">The sequence shown here is derived from an EMBL/GenBank/DDBJ whole genome shotgun (WGS) entry which is preliminary data.</text>
</comment>
<reference evidence="3 4" key="1">
    <citation type="submission" date="2024-09" db="EMBL/GenBank/DDBJ databases">
        <authorList>
            <person name="Sun Q."/>
            <person name="Mori K."/>
        </authorList>
    </citation>
    <scope>NUCLEOTIDE SEQUENCE [LARGE SCALE GENOMIC DNA]</scope>
    <source>
        <strain evidence="3 4">JCM 12520</strain>
    </source>
</reference>
<gene>
    <name evidence="3" type="ORF">ACFFNY_16220</name>
</gene>
<dbReference type="SUPFAM" id="SSF53850">
    <property type="entry name" value="Periplasmic binding protein-like II"/>
    <property type="match status" value="1"/>
</dbReference>
<sequence length="452" mass="49663">MNRPVRTTTLAVWIACSLLSATLAACSGSGGGDAKPTGTTPADTKNDDKKDDAKGTAALAGRTIRIAGNADYAPKPDNPLGVKAISLQKEVEKKYNVKIEYVAVPQAEYMDKLKASILNGSPIADIVFMGSPGAVPALTEQGLVLPIDNLLVMSREKEIPVEAFSKLTGYKGKTYGFGTNSSVDQIGIFYNRAMFRTNGLPDPHEWVKKKEWTWDKFREVARQLTKDTNGDGKPDQWGLTGYAGDWLWFNILANGGSIVDIEAGKQKLDDPKSIAAMDFMAKLFTEDKVVADPTWAFLDLFAKGNIGMTPSFSWTGSTWKEKMKQYGYGFLPMPLAPGQTDYANPARQVNCYFLPKGVKDPAAVLQVWKELQVWDSKEWVETYYNTQYDNEDDIEVARMLAGKVRYDFFAGIHGGIIDKIGTELATGKTTAAQAAKTYGPQLQDKIDTILKQ</sequence>
<dbReference type="PROSITE" id="PS51257">
    <property type="entry name" value="PROKAR_LIPOPROTEIN"/>
    <property type="match status" value="1"/>
</dbReference>